<dbReference type="PANTHER" id="PTHR30146:SF151">
    <property type="entry name" value="HTH-TYPE TRANSCRIPTIONAL REPRESSOR CYTR"/>
    <property type="match status" value="1"/>
</dbReference>
<keyword evidence="4" id="KW-0804">Transcription</keyword>
<proteinExistence type="predicted"/>
<dbReference type="InterPro" id="IPR028082">
    <property type="entry name" value="Peripla_BP_I"/>
</dbReference>
<accession>A0ABX0TZV3</accession>
<evidence type="ECO:0000313" key="6">
    <source>
        <dbReference type="EMBL" id="NIJ23855.1"/>
    </source>
</evidence>
<sequence>MANVTIRDVAREAAVSVASASRALNGHKSVHSETRARILEVAERLAYVPHAGARSLSLSRAHIIGVVLPALHGEFFSEIVRGMDGEAVSRGYQLLLANMHMGSEETTKALRMMRGRVDGMVVMAPHGDPQELAGHLQSNVPAVMLNCSDPRERFPALLIENETGARAMTRHLIATGCRRIVHVSGPRGNIDADERTAGFLAAMAEAGLSDQASVIEGDFLEEGGVKAAHRLMAGDLPDAVFAANDMMAIGCMLALREGGISVPGELSLAGFDDIPAARYLNPALTTLRVNIADLGARAIQLVTRAIDGDDGSGPLSTRFSPDLMIRATTRPL</sequence>
<feature type="domain" description="HTH lacI-type" evidence="5">
    <location>
        <begin position="4"/>
        <end position="58"/>
    </location>
</feature>
<name>A0ABX0TZV3_9SPHN</name>
<dbReference type="EMBL" id="JAASQP010000001">
    <property type="protein sequence ID" value="NIJ23855.1"/>
    <property type="molecule type" value="Genomic_DNA"/>
</dbReference>
<dbReference type="SUPFAM" id="SSF47413">
    <property type="entry name" value="lambda repressor-like DNA-binding domains"/>
    <property type="match status" value="1"/>
</dbReference>
<keyword evidence="1" id="KW-0678">Repressor</keyword>
<dbReference type="SMART" id="SM00354">
    <property type="entry name" value="HTH_LACI"/>
    <property type="match status" value="1"/>
</dbReference>
<comment type="caution">
    <text evidence="6">The sequence shown here is derived from an EMBL/GenBank/DDBJ whole genome shotgun (WGS) entry which is preliminary data.</text>
</comment>
<evidence type="ECO:0000259" key="5">
    <source>
        <dbReference type="PROSITE" id="PS50932"/>
    </source>
</evidence>
<evidence type="ECO:0000256" key="2">
    <source>
        <dbReference type="ARBA" id="ARBA00023015"/>
    </source>
</evidence>
<keyword evidence="2" id="KW-0805">Transcription regulation</keyword>
<dbReference type="InterPro" id="IPR010982">
    <property type="entry name" value="Lambda_DNA-bd_dom_sf"/>
</dbReference>
<dbReference type="RefSeq" id="WP_140231486.1">
    <property type="nucleotide sequence ID" value="NZ_BAAAEV010000002.1"/>
</dbReference>
<dbReference type="PANTHER" id="PTHR30146">
    <property type="entry name" value="LACI-RELATED TRANSCRIPTIONAL REPRESSOR"/>
    <property type="match status" value="1"/>
</dbReference>
<reference evidence="6 7" key="1">
    <citation type="submission" date="2020-03" db="EMBL/GenBank/DDBJ databases">
        <title>Genomic Encyclopedia of Type Strains, Phase IV (KMG-IV): sequencing the most valuable type-strain genomes for metagenomic binning, comparative biology and taxonomic classification.</title>
        <authorList>
            <person name="Goeker M."/>
        </authorList>
    </citation>
    <scope>NUCLEOTIDE SEQUENCE [LARGE SCALE GENOMIC DNA]</scope>
    <source>
        <strain evidence="6 7">DSM 22753</strain>
    </source>
</reference>
<keyword evidence="3" id="KW-0238">DNA-binding</keyword>
<dbReference type="Pfam" id="PF00356">
    <property type="entry name" value="LacI"/>
    <property type="match status" value="1"/>
</dbReference>
<dbReference type="CDD" id="cd06267">
    <property type="entry name" value="PBP1_LacI_sugar_binding-like"/>
    <property type="match status" value="1"/>
</dbReference>
<dbReference type="Gene3D" id="1.10.260.40">
    <property type="entry name" value="lambda repressor-like DNA-binding domains"/>
    <property type="match status" value="1"/>
</dbReference>
<dbReference type="Pfam" id="PF13377">
    <property type="entry name" value="Peripla_BP_3"/>
    <property type="match status" value="1"/>
</dbReference>
<dbReference type="InterPro" id="IPR046335">
    <property type="entry name" value="LacI/GalR-like_sensor"/>
</dbReference>
<evidence type="ECO:0000313" key="7">
    <source>
        <dbReference type="Proteomes" id="UP000788153"/>
    </source>
</evidence>
<organism evidence="6 7">
    <name type="scientific">Sphingomonas japonica</name>
    <dbReference type="NCBI Taxonomy" id="511662"/>
    <lineage>
        <taxon>Bacteria</taxon>
        <taxon>Pseudomonadati</taxon>
        <taxon>Pseudomonadota</taxon>
        <taxon>Alphaproteobacteria</taxon>
        <taxon>Sphingomonadales</taxon>
        <taxon>Sphingomonadaceae</taxon>
        <taxon>Sphingomonas</taxon>
    </lineage>
</organism>
<dbReference type="InterPro" id="IPR000843">
    <property type="entry name" value="HTH_LacI"/>
</dbReference>
<dbReference type="Gene3D" id="3.40.50.2300">
    <property type="match status" value="2"/>
</dbReference>
<gene>
    <name evidence="6" type="ORF">FHT01_001397</name>
</gene>
<protein>
    <submittedName>
        <fullName evidence="6">LacI family transcriptional regulator</fullName>
    </submittedName>
</protein>
<evidence type="ECO:0000256" key="3">
    <source>
        <dbReference type="ARBA" id="ARBA00023125"/>
    </source>
</evidence>
<dbReference type="CDD" id="cd01392">
    <property type="entry name" value="HTH_LacI"/>
    <property type="match status" value="1"/>
</dbReference>
<evidence type="ECO:0000256" key="1">
    <source>
        <dbReference type="ARBA" id="ARBA00022491"/>
    </source>
</evidence>
<dbReference type="PROSITE" id="PS50932">
    <property type="entry name" value="HTH_LACI_2"/>
    <property type="match status" value="1"/>
</dbReference>
<dbReference type="SUPFAM" id="SSF53822">
    <property type="entry name" value="Periplasmic binding protein-like I"/>
    <property type="match status" value="1"/>
</dbReference>
<dbReference type="PROSITE" id="PS00356">
    <property type="entry name" value="HTH_LACI_1"/>
    <property type="match status" value="1"/>
</dbReference>
<dbReference type="Proteomes" id="UP000788153">
    <property type="component" value="Unassembled WGS sequence"/>
</dbReference>
<keyword evidence="7" id="KW-1185">Reference proteome</keyword>
<evidence type="ECO:0000256" key="4">
    <source>
        <dbReference type="ARBA" id="ARBA00023163"/>
    </source>
</evidence>